<evidence type="ECO:0000313" key="2">
    <source>
        <dbReference type="EMBL" id="GKV37367.1"/>
    </source>
</evidence>
<protein>
    <recommendedName>
        <fullName evidence="1">KIB1-4 beta-propeller domain-containing protein</fullName>
    </recommendedName>
</protein>
<feature type="domain" description="KIB1-4 beta-propeller" evidence="1">
    <location>
        <begin position="306"/>
        <end position="540"/>
    </location>
</feature>
<dbReference type="InterPro" id="IPR005174">
    <property type="entry name" value="KIB1-4_b-propeller"/>
</dbReference>
<evidence type="ECO:0000313" key="3">
    <source>
        <dbReference type="Proteomes" id="UP001054252"/>
    </source>
</evidence>
<dbReference type="Pfam" id="PF03478">
    <property type="entry name" value="Beta-prop_KIB1-4"/>
    <property type="match status" value="2"/>
</dbReference>
<reference evidence="2 3" key="1">
    <citation type="journal article" date="2021" name="Commun. Biol.">
        <title>The genome of Shorea leprosula (Dipterocarpaceae) highlights the ecological relevance of drought in aseasonal tropical rainforests.</title>
        <authorList>
            <person name="Ng K.K.S."/>
            <person name="Kobayashi M.J."/>
            <person name="Fawcett J.A."/>
            <person name="Hatakeyama M."/>
            <person name="Paape T."/>
            <person name="Ng C.H."/>
            <person name="Ang C.C."/>
            <person name="Tnah L.H."/>
            <person name="Lee C.T."/>
            <person name="Nishiyama T."/>
            <person name="Sese J."/>
            <person name="O'Brien M.J."/>
            <person name="Copetti D."/>
            <person name="Mohd Noor M.I."/>
            <person name="Ong R.C."/>
            <person name="Putra M."/>
            <person name="Sireger I.Z."/>
            <person name="Indrioko S."/>
            <person name="Kosugi Y."/>
            <person name="Izuno A."/>
            <person name="Isagi Y."/>
            <person name="Lee S.L."/>
            <person name="Shimizu K.K."/>
        </authorList>
    </citation>
    <scope>NUCLEOTIDE SEQUENCE [LARGE SCALE GENOMIC DNA]</scope>
    <source>
        <strain evidence="2">214</strain>
    </source>
</reference>
<gene>
    <name evidence="2" type="ORF">SLEP1_g45408</name>
</gene>
<dbReference type="Proteomes" id="UP001054252">
    <property type="component" value="Unassembled WGS sequence"/>
</dbReference>
<name>A0AAV5LJN0_9ROSI</name>
<organism evidence="2 3">
    <name type="scientific">Rubroshorea leprosula</name>
    <dbReference type="NCBI Taxonomy" id="152421"/>
    <lineage>
        <taxon>Eukaryota</taxon>
        <taxon>Viridiplantae</taxon>
        <taxon>Streptophyta</taxon>
        <taxon>Embryophyta</taxon>
        <taxon>Tracheophyta</taxon>
        <taxon>Spermatophyta</taxon>
        <taxon>Magnoliopsida</taxon>
        <taxon>eudicotyledons</taxon>
        <taxon>Gunneridae</taxon>
        <taxon>Pentapetalae</taxon>
        <taxon>rosids</taxon>
        <taxon>malvids</taxon>
        <taxon>Malvales</taxon>
        <taxon>Dipterocarpaceae</taxon>
        <taxon>Rubroshorea</taxon>
    </lineage>
</organism>
<dbReference type="PANTHER" id="PTHR33127:SF35">
    <property type="entry name" value="F-BOX DOMAIN-CONTAINING PROTEIN"/>
    <property type="match status" value="1"/>
</dbReference>
<dbReference type="EMBL" id="BPVZ01000122">
    <property type="protein sequence ID" value="GKV37367.1"/>
    <property type="molecule type" value="Genomic_DNA"/>
</dbReference>
<feature type="domain" description="KIB1-4 beta-propeller" evidence="1">
    <location>
        <begin position="52"/>
        <end position="149"/>
    </location>
</feature>
<comment type="caution">
    <text evidence="2">The sequence shown here is derived from an EMBL/GenBank/DDBJ whole genome shotgun (WGS) entry which is preliminary data.</text>
</comment>
<dbReference type="PANTHER" id="PTHR33127">
    <property type="entry name" value="TRANSMEMBRANE PROTEIN"/>
    <property type="match status" value="1"/>
</dbReference>
<keyword evidence="3" id="KW-1185">Reference proteome</keyword>
<proteinExistence type="predicted"/>
<sequence length="581" mass="65814">MSLPYSFVSLELEEINVVYIGLSGSSQSTIKFKLIEVDLHSEGLGFASRWLDMPRPKYMQDSVKVNGYLFESGGELFAIHLSLISVTIPWEEVISVQVSRLDVPANGWNKVESLEDIAFFVSAFSSFSCPALIGSGVEPNHINFQFLGDKSLYSFNMQDKTVSVSLPCPNLPLAWESFFFAIKRTSPTTTAIDDVQDQTRDVDDESKEIIKPDEIISEIVSEEVGQFAKLPLDTLDRIGRCLVLGDYMSFRAANKLCRLAAPPSSSLQGFHQGYNSCLLPPWLTYWQKGDDVCNFIDPLRVHGGKYLIHIPNNQSKDVTMCYSKEGWCVMLRGKDSIFLWNPFAKKTILLPNLAPAKCEEVSGCGFSCSPVSSDCVIAILLSNDLYRHCIDFFSLDNDGKGTRHRNIVAAFTFKEFRVTNHNNPTFYDGAFYFLGTKGNLAVVRKLDEEIFCQLLERPECPCDSFRQNFLLECDGKLLSVFVGSLGKWVRIFRLDFSEMVWVEVENLGNRSLYLSCFSSFATPSISGMENKVYFPRFYSDRLVYYSLDSRKFHCHGAQDILEDFYNTKMQLFSCWIQPSIP</sequence>
<dbReference type="AlphaFoldDB" id="A0AAV5LJN0"/>
<accession>A0AAV5LJN0</accession>
<evidence type="ECO:0000259" key="1">
    <source>
        <dbReference type="Pfam" id="PF03478"/>
    </source>
</evidence>